<reference evidence="1" key="1">
    <citation type="journal article" date="2020" name="Nature">
        <title>Giant virus diversity and host interactions through global metagenomics.</title>
        <authorList>
            <person name="Schulz F."/>
            <person name="Roux S."/>
            <person name="Paez-Espino D."/>
            <person name="Jungbluth S."/>
            <person name="Walsh D.A."/>
            <person name="Denef V.J."/>
            <person name="McMahon K.D."/>
            <person name="Konstantinidis K.T."/>
            <person name="Eloe-Fadrosh E.A."/>
            <person name="Kyrpides N.C."/>
            <person name="Woyke T."/>
        </authorList>
    </citation>
    <scope>NUCLEOTIDE SEQUENCE</scope>
    <source>
        <strain evidence="1">GVMAG-M-3300023184-105</strain>
    </source>
</reference>
<accession>A0A6C0HIC1</accession>
<protein>
    <submittedName>
        <fullName evidence="1">Uncharacterized protein</fullName>
    </submittedName>
</protein>
<evidence type="ECO:0000313" key="1">
    <source>
        <dbReference type="EMBL" id="QHT79905.1"/>
    </source>
</evidence>
<dbReference type="AlphaFoldDB" id="A0A6C0HIC1"/>
<proteinExistence type="predicted"/>
<name>A0A6C0HIC1_9ZZZZ</name>
<sequence length="52" mass="5969">MPDLRKIYVYPTPENVELLQYKDKAGNCFSYKENEVPCPKNPSKIAKIPVQA</sequence>
<dbReference type="EMBL" id="MN739956">
    <property type="protein sequence ID" value="QHT79905.1"/>
    <property type="molecule type" value="Genomic_DNA"/>
</dbReference>
<organism evidence="1">
    <name type="scientific">viral metagenome</name>
    <dbReference type="NCBI Taxonomy" id="1070528"/>
    <lineage>
        <taxon>unclassified sequences</taxon>
        <taxon>metagenomes</taxon>
        <taxon>organismal metagenomes</taxon>
    </lineage>
</organism>